<dbReference type="InterPro" id="IPR055357">
    <property type="entry name" value="LRR_At1g61320_AtMIF1"/>
</dbReference>
<evidence type="ECO:0000313" key="3">
    <source>
        <dbReference type="EMBL" id="GAY64027.1"/>
    </source>
</evidence>
<dbReference type="EMBL" id="BDQV01000385">
    <property type="protein sequence ID" value="GAY64027.1"/>
    <property type="molecule type" value="Genomic_DNA"/>
</dbReference>
<feature type="domain" description="At1g61320/AtMIF1 LRR" evidence="2">
    <location>
        <begin position="105"/>
        <end position="446"/>
    </location>
</feature>
<dbReference type="SUPFAM" id="SSF52047">
    <property type="entry name" value="RNI-like"/>
    <property type="match status" value="1"/>
</dbReference>
<organism evidence="3 4">
    <name type="scientific">Citrus unshiu</name>
    <name type="common">Satsuma mandarin</name>
    <name type="synonym">Citrus nobilis var. unshiu</name>
    <dbReference type="NCBI Taxonomy" id="55188"/>
    <lineage>
        <taxon>Eukaryota</taxon>
        <taxon>Viridiplantae</taxon>
        <taxon>Streptophyta</taxon>
        <taxon>Embryophyta</taxon>
        <taxon>Tracheophyta</taxon>
        <taxon>Spermatophyta</taxon>
        <taxon>Magnoliopsida</taxon>
        <taxon>eudicotyledons</taxon>
        <taxon>Gunneridae</taxon>
        <taxon>Pentapetalae</taxon>
        <taxon>rosids</taxon>
        <taxon>malvids</taxon>
        <taxon>Sapindales</taxon>
        <taxon>Rutaceae</taxon>
        <taxon>Aurantioideae</taxon>
        <taxon>Citrus</taxon>
    </lineage>
</organism>
<evidence type="ECO:0000256" key="1">
    <source>
        <dbReference type="SAM" id="Phobius"/>
    </source>
</evidence>
<dbReference type="InterPro" id="IPR053772">
    <property type="entry name" value="At1g61320/At1g61330-like"/>
</dbReference>
<keyword evidence="1" id="KW-0812">Transmembrane</keyword>
<proteinExistence type="predicted"/>
<dbReference type="PANTHER" id="PTHR34145:SF28">
    <property type="entry name" value="F-BOX DOMAIN-CONTAINING PROTEIN"/>
    <property type="match status" value="1"/>
</dbReference>
<keyword evidence="1" id="KW-1133">Transmembrane helix</keyword>
<keyword evidence="4" id="KW-1185">Reference proteome</keyword>
<evidence type="ECO:0000313" key="4">
    <source>
        <dbReference type="Proteomes" id="UP000236630"/>
    </source>
</evidence>
<dbReference type="STRING" id="55188.A0A2H5QHC1"/>
<evidence type="ECO:0000259" key="2">
    <source>
        <dbReference type="Pfam" id="PF23622"/>
    </source>
</evidence>
<dbReference type="InterPro" id="IPR032675">
    <property type="entry name" value="LRR_dom_sf"/>
</dbReference>
<reference evidence="3 4" key="1">
    <citation type="journal article" date="2017" name="Front. Genet.">
        <title>Draft sequencing of the heterozygous diploid genome of Satsuma (Citrus unshiu Marc.) using a hybrid assembly approach.</title>
        <authorList>
            <person name="Shimizu T."/>
            <person name="Tanizawa Y."/>
            <person name="Mochizuki T."/>
            <person name="Nagasaki H."/>
            <person name="Yoshioka T."/>
            <person name="Toyoda A."/>
            <person name="Fujiyama A."/>
            <person name="Kaminuma E."/>
            <person name="Nakamura Y."/>
        </authorList>
    </citation>
    <scope>NUCLEOTIDE SEQUENCE [LARGE SCALE GENOMIC DNA]</scope>
    <source>
        <strain evidence="4">cv. Miyagawa wase</strain>
    </source>
</reference>
<dbReference type="Proteomes" id="UP000236630">
    <property type="component" value="Unassembled WGS sequence"/>
</dbReference>
<sequence length="472" mass="55111">MTTNTDPLSDFHDDLIIMIITFLPFIDAYRLCMSKKKWYDRSLWLHCRSFELHEASFMLPDSRQYWFSIGRRTKVMYMKRIGRLKYFHFVNRAVRRLASEFLTKFSFRLYYSSNSYHQNIDKWIEIVLKKSVQELSLDFSDGDPVEPQPMLRNPQYVLPHFFYQQGMSVRVLNINSCGLGLCNFVNFIQLTSLALTRVRLFWAEIENIAHNCPFLETLSLVECYRIVKVEITLRTLGLRKLIVRHCQSLSLGIELWLPRLQYFEYAGKMVPFNMRGMDDLEEVVLDYRLDTRYSYNSEDIKSLFNPFADARILQVSTSALKIIPTEYLFFGQPLFKFCQLEHLTLKTGLEHFELASIICLLICSPYITTLSISTGAIMHTPDFRPNYFPLSPGEIWTTDGWILDHLECVQIEGFTGKTCETDLVKFMLRNSRSIKELNIKQLVRATSSVTSEAFKEINKAAVASEAVVINWS</sequence>
<comment type="caution">
    <text evidence="3">The sequence shown here is derived from an EMBL/GenBank/DDBJ whole genome shotgun (WGS) entry which is preliminary data.</text>
</comment>
<keyword evidence="1" id="KW-0472">Membrane</keyword>
<dbReference type="InterPro" id="IPR036047">
    <property type="entry name" value="F-box-like_dom_sf"/>
</dbReference>
<dbReference type="Gene3D" id="3.80.10.10">
    <property type="entry name" value="Ribonuclease Inhibitor"/>
    <property type="match status" value="1"/>
</dbReference>
<name>A0A2H5QHC1_CITUN</name>
<gene>
    <name evidence="3" type="ORF">CUMW_230360</name>
</gene>
<dbReference type="PANTHER" id="PTHR34145">
    <property type="entry name" value="OS02G0105600 PROTEIN"/>
    <property type="match status" value="1"/>
</dbReference>
<feature type="transmembrane region" description="Helical" evidence="1">
    <location>
        <begin position="15"/>
        <end position="32"/>
    </location>
</feature>
<dbReference type="SUPFAM" id="SSF81383">
    <property type="entry name" value="F-box domain"/>
    <property type="match status" value="1"/>
</dbReference>
<dbReference type="AlphaFoldDB" id="A0A2H5QHC1"/>
<protein>
    <recommendedName>
        <fullName evidence="2">At1g61320/AtMIF1 LRR domain-containing protein</fullName>
    </recommendedName>
</protein>
<dbReference type="Pfam" id="PF23622">
    <property type="entry name" value="LRR_At1g61320_AtMIF1"/>
    <property type="match status" value="1"/>
</dbReference>
<accession>A0A2H5QHC1</accession>